<accession>A0A328TWC5</accession>
<protein>
    <submittedName>
        <fullName evidence="2">Alpha/beta hydrolase</fullName>
    </submittedName>
</protein>
<dbReference type="InterPro" id="IPR029058">
    <property type="entry name" value="AB_hydrolase_fold"/>
</dbReference>
<dbReference type="RefSeq" id="WP_112884438.1">
    <property type="nucleotide sequence ID" value="NZ_QLUW01000004.1"/>
</dbReference>
<dbReference type="SUPFAM" id="SSF53474">
    <property type="entry name" value="alpha/beta-Hydrolases"/>
    <property type="match status" value="1"/>
</dbReference>
<evidence type="ECO:0000313" key="2">
    <source>
        <dbReference type="EMBL" id="RAP74650.1"/>
    </source>
</evidence>
<keyword evidence="3" id="KW-1185">Reference proteome</keyword>
<keyword evidence="2" id="KW-0378">Hydrolase</keyword>
<dbReference type="PANTHER" id="PTHR47381:SF3">
    <property type="entry name" value="ALPHA_BETA-HYDROLASES SUPERFAMILY PROTEIN"/>
    <property type="match status" value="1"/>
</dbReference>
<comment type="caution">
    <text evidence="2">The sequence shown here is derived from an EMBL/GenBank/DDBJ whole genome shotgun (WGS) entry which is preliminary data.</text>
</comment>
<reference evidence="2 3" key="1">
    <citation type="submission" date="2018-06" db="EMBL/GenBank/DDBJ databases">
        <title>Paenibacillus montanisoli sp. nov., isolated from mountain area soil.</title>
        <authorList>
            <person name="Wu M."/>
        </authorList>
    </citation>
    <scope>NUCLEOTIDE SEQUENCE [LARGE SCALE GENOMIC DNA]</scope>
    <source>
        <strain evidence="2 3">RA17</strain>
    </source>
</reference>
<dbReference type="OrthoDB" id="8183145at2"/>
<dbReference type="GO" id="GO:0016787">
    <property type="term" value="F:hydrolase activity"/>
    <property type="evidence" value="ECO:0007669"/>
    <property type="project" value="UniProtKB-KW"/>
</dbReference>
<dbReference type="InterPro" id="IPR000383">
    <property type="entry name" value="Xaa-Pro-like_dom"/>
</dbReference>
<dbReference type="PANTHER" id="PTHR47381">
    <property type="entry name" value="ALPHA/BETA-HYDROLASES SUPERFAMILY PROTEIN"/>
    <property type="match status" value="1"/>
</dbReference>
<dbReference type="Gene3D" id="3.40.50.1820">
    <property type="entry name" value="alpha/beta hydrolase"/>
    <property type="match status" value="1"/>
</dbReference>
<proteinExistence type="predicted"/>
<dbReference type="AlphaFoldDB" id="A0A328TWC5"/>
<dbReference type="EMBL" id="QLUW01000004">
    <property type="protein sequence ID" value="RAP74650.1"/>
    <property type="molecule type" value="Genomic_DNA"/>
</dbReference>
<gene>
    <name evidence="2" type="ORF">DL346_21615</name>
</gene>
<evidence type="ECO:0000313" key="3">
    <source>
        <dbReference type="Proteomes" id="UP000249260"/>
    </source>
</evidence>
<evidence type="ECO:0000259" key="1">
    <source>
        <dbReference type="Pfam" id="PF02129"/>
    </source>
</evidence>
<dbReference type="Proteomes" id="UP000249260">
    <property type="component" value="Unassembled WGS sequence"/>
</dbReference>
<organism evidence="2 3">
    <name type="scientific">Paenibacillus montanisoli</name>
    <dbReference type="NCBI Taxonomy" id="2081970"/>
    <lineage>
        <taxon>Bacteria</taxon>
        <taxon>Bacillati</taxon>
        <taxon>Bacillota</taxon>
        <taxon>Bacilli</taxon>
        <taxon>Bacillales</taxon>
        <taxon>Paenibacillaceae</taxon>
        <taxon>Paenibacillus</taxon>
    </lineage>
</organism>
<sequence length="306" mass="34203">MLNVETKEEQRARLYSLLGDLPNGLNAPVSSRTVYTESRDGYTVEKLVLDLNGEEEVPAYFVRPNEGKGPFPTLLFHHSHGGRYELGKDELLKGNTYLQEPCYADALTGAGYAALCIDAWGFGERRGRKESELFKEMLWKGQVLWGKMVYDALRAADYLAQRPDVDADRLGTLGISMGSTMAWWQAALDTRIRVCIDLCCLTDFDALIETGAIDAHGVYYYVPSLLKHFSAADINALIAPRAHFSYAGIYDALTPPAGLDRIDDHLKRVYESEGASEAWSLHRSPTGHLETPAMRTEVMQRLAEYL</sequence>
<name>A0A328TWC5_9BACL</name>
<dbReference type="Pfam" id="PF02129">
    <property type="entry name" value="Peptidase_S15"/>
    <property type="match status" value="1"/>
</dbReference>
<feature type="domain" description="Xaa-Pro dipeptidyl-peptidase-like" evidence="1">
    <location>
        <begin position="58"/>
        <end position="227"/>
    </location>
</feature>